<comment type="caution">
    <text evidence="1">The sequence shown here is derived from an EMBL/GenBank/DDBJ whole genome shotgun (WGS) entry which is preliminary data.</text>
</comment>
<dbReference type="SUPFAM" id="SSF48239">
    <property type="entry name" value="Terpenoid cyclases/Protein prenyltransferases"/>
    <property type="match status" value="1"/>
</dbReference>
<dbReference type="InterPro" id="IPR008930">
    <property type="entry name" value="Terpenoid_cyclase/PrenylTrfase"/>
</dbReference>
<dbReference type="AlphaFoldDB" id="A0A845F0D0"/>
<accession>A0A845F0D0</accession>
<evidence type="ECO:0008006" key="3">
    <source>
        <dbReference type="Google" id="ProtNLM"/>
    </source>
</evidence>
<dbReference type="EMBL" id="WMEY01000003">
    <property type="protein sequence ID" value="MYL64218.1"/>
    <property type="molecule type" value="Genomic_DNA"/>
</dbReference>
<evidence type="ECO:0000313" key="1">
    <source>
        <dbReference type="EMBL" id="MYL64218.1"/>
    </source>
</evidence>
<evidence type="ECO:0000313" key="2">
    <source>
        <dbReference type="Proteomes" id="UP000447833"/>
    </source>
</evidence>
<sequence>MKTLSERQYEKACEFIALHARPLDREYFAYWRGSGDKERVLHELEAFRNEDGGFGNHMEPDFRLQESSPLATTVAFQYLSHLGVNAHHPFIVDGTKYFLKTFREDRKGWQAVPNLVNDVPHAPWWHVSEKESPYSANPDAEIVGYLLHYNVHHHVTKEALNKVMDHLSQLNEYEIHEVQCYLRLGRLAGAEVQQEIHKKIEKKLSYIVDRPEKWDQYGVQPLFLVDSVQSPFAKELNQELNVNLDYLIENQHENGCWEPTWAWGQFENDWEIAKKEWQGILTVQNLITLSKFDRIDSSTV</sequence>
<dbReference type="RefSeq" id="WP_160919642.1">
    <property type="nucleotide sequence ID" value="NZ_WMEY01000003.1"/>
</dbReference>
<dbReference type="Proteomes" id="UP000447833">
    <property type="component" value="Unassembled WGS sequence"/>
</dbReference>
<proteinExistence type="predicted"/>
<organism evidence="1 2">
    <name type="scientific">Guptibacillus hwajinpoensis</name>
    <dbReference type="NCBI Taxonomy" id="208199"/>
    <lineage>
        <taxon>Bacteria</taxon>
        <taxon>Bacillati</taxon>
        <taxon>Bacillota</taxon>
        <taxon>Bacilli</taxon>
        <taxon>Bacillales</taxon>
        <taxon>Guptibacillaceae</taxon>
        <taxon>Guptibacillus</taxon>
    </lineage>
</organism>
<name>A0A845F0D0_9BACL</name>
<gene>
    <name evidence="1" type="ORF">GLW07_12740</name>
</gene>
<protein>
    <recommendedName>
        <fullName evidence="3">Prenyltransferase</fullName>
    </recommendedName>
</protein>
<reference evidence="1 2" key="1">
    <citation type="submission" date="2019-11" db="EMBL/GenBank/DDBJ databases">
        <title>Genome sequences of 17 halophilic strains isolated from different environments.</title>
        <authorList>
            <person name="Furrow R.E."/>
        </authorList>
    </citation>
    <scope>NUCLEOTIDE SEQUENCE [LARGE SCALE GENOMIC DNA]</scope>
    <source>
        <strain evidence="1 2">22506_14_FS</strain>
    </source>
</reference>